<feature type="region of interest" description="Disordered" evidence="1">
    <location>
        <begin position="1028"/>
        <end position="1065"/>
    </location>
</feature>
<dbReference type="AlphaFoldDB" id="A0A5C5X7M7"/>
<evidence type="ECO:0000256" key="2">
    <source>
        <dbReference type="SAM" id="Phobius"/>
    </source>
</evidence>
<accession>A0A5C5X7M7</accession>
<dbReference type="SUPFAM" id="SSF48452">
    <property type="entry name" value="TPR-like"/>
    <property type="match status" value="1"/>
</dbReference>
<evidence type="ECO:0000313" key="4">
    <source>
        <dbReference type="Proteomes" id="UP000317243"/>
    </source>
</evidence>
<feature type="region of interest" description="Disordered" evidence="1">
    <location>
        <begin position="1158"/>
        <end position="1221"/>
    </location>
</feature>
<sequence length="1221" mass="136596">MMLPRRCYFLLIIVSLTLCLCTNIRLPATEPVLEFVEGLRQRGYYDTALEYLSEVENRQNLPQNIVDVLAYERAETLLQNARRLKNLDDQRKQLDAAQASFEQFVKASPNHPLAGRANTARGRILLEKARVEIWDGDKPSNAGSRDLFRQNARDLIQQARGIFQQAVGQHQNAVKAFPTFIPPENKELRAERAEAESQFMEAELDLTQCKYWEAQTYDRGSEQHKKILTEAAFEFEKIHERFRSQLGGLYARMWQGKCFEEQDEIGIALGIYEEILGHEGRSDAMRSLKDSALRFRLICLNHEEREDYKLVVLEAEEWLRNARTRSRTDVGLGIQWELCRALEVLGADRTLSETERRNNLTEALNRARTIARFPGELKTPASAMIQRLMVALNRDPGDPKDFDTAYGNAGQIYEEVNSLNQAINQAKLDGNLAQAKEIQETLIATAGEMARLYDLAIRFVQEDTDPIMVNIARLRLAYGYLLQQKYLDAGVVAQYQMDKYGDEFPEVGREAGFIAMTAFDYAYSDASPGNREFEAAMVKAMAEKLASRWPDSGRANDARNAVAKIAFQDGDLLQAAEWWDQVPQGSSDYANAQIRAGKAYWRQYDLEASKPALERPTPDQLNEWKAAAIQHLETGIAEAEKNISAETPLPDEVVSAKLSLVSIRNMDGIYETPEDGPIGAIELLTAGPHSVIASVSVAEGESRPTEPSSAKSQEMASFAYQQLLRAYIGIKNLEEARNARMQLEQVAGSDDAAALTQIFVSFGRELEQELERLKASGENERVQEVREGFEGFLNDLSNRKEGQTFYSMLWIAETFASLGDASRDDQQKSEEYFTKSSDIYRQIVERAASEPDFVSDPRQITSTKLRLVNTLRRKPEFPAAETVILEILQESPNAPDAQFEAASLYQDWGQQGGPDALEHFQMAVAGQKEPIRVWGWAYTAQALQRAIFGKEDPRMEQLHFDARYNLAETEYQYGMTALDNETSVEHLRRAQAAISGFQRVSNRWPDAEYQRFNKLYRQVLEALGSPVVDLPRDVDRPQTSPDTPAEQVADQGGPTTVAEDSAVATPESSSSPLLMILLLVVGGAAVAGLYFLAVGQNKRKYSKYQNSSTTPSTTSPAPAESIQFDNVFEAPADVAPVINVPDQVTAVKAPPVVIKKSASATKSKTDAPVKKKRKLTEEEVKKIKAARAAKAAKQKSSSDKESATGETPPTRKRRPKPPSSE</sequence>
<keyword evidence="2" id="KW-1133">Transmembrane helix</keyword>
<keyword evidence="2" id="KW-0472">Membrane</keyword>
<evidence type="ECO:0000313" key="3">
    <source>
        <dbReference type="EMBL" id="TWT59127.1"/>
    </source>
</evidence>
<feature type="compositionally biased region" description="Basic residues" evidence="1">
    <location>
        <begin position="1183"/>
        <end position="1193"/>
    </location>
</feature>
<dbReference type="OrthoDB" id="224351at2"/>
<dbReference type="Gene3D" id="1.25.40.10">
    <property type="entry name" value="Tetratricopeptide repeat domain"/>
    <property type="match status" value="3"/>
</dbReference>
<protein>
    <recommendedName>
        <fullName evidence="5">Tetratricopeptide repeat protein</fullName>
    </recommendedName>
</protein>
<keyword evidence="4" id="KW-1185">Reference proteome</keyword>
<name>A0A5C5X7M7_9PLAN</name>
<feature type="transmembrane region" description="Helical" evidence="2">
    <location>
        <begin position="1073"/>
        <end position="1093"/>
    </location>
</feature>
<proteinExistence type="predicted"/>
<dbReference type="InterPro" id="IPR011990">
    <property type="entry name" value="TPR-like_helical_dom_sf"/>
</dbReference>
<keyword evidence="2" id="KW-0812">Transmembrane</keyword>
<reference evidence="3 4" key="1">
    <citation type="submission" date="2019-02" db="EMBL/GenBank/DDBJ databases">
        <title>Deep-cultivation of Planctomycetes and their phenomic and genomic characterization uncovers novel biology.</title>
        <authorList>
            <person name="Wiegand S."/>
            <person name="Jogler M."/>
            <person name="Boedeker C."/>
            <person name="Pinto D."/>
            <person name="Vollmers J."/>
            <person name="Rivas-Marin E."/>
            <person name="Kohn T."/>
            <person name="Peeters S.H."/>
            <person name="Heuer A."/>
            <person name="Rast P."/>
            <person name="Oberbeckmann S."/>
            <person name="Bunk B."/>
            <person name="Jeske O."/>
            <person name="Meyerdierks A."/>
            <person name="Storesund J.E."/>
            <person name="Kallscheuer N."/>
            <person name="Luecker S."/>
            <person name="Lage O.M."/>
            <person name="Pohl T."/>
            <person name="Merkel B.J."/>
            <person name="Hornburger P."/>
            <person name="Mueller R.-W."/>
            <person name="Bruemmer F."/>
            <person name="Labrenz M."/>
            <person name="Spormann A.M."/>
            <person name="Op Den Camp H."/>
            <person name="Overmann J."/>
            <person name="Amann R."/>
            <person name="Jetten M.S.M."/>
            <person name="Mascher T."/>
            <person name="Medema M.H."/>
            <person name="Devos D.P."/>
            <person name="Kaster A.-K."/>
            <person name="Ovreas L."/>
            <person name="Rohde M."/>
            <person name="Galperin M.Y."/>
            <person name="Jogler C."/>
        </authorList>
    </citation>
    <scope>NUCLEOTIDE SEQUENCE [LARGE SCALE GENOMIC DNA]</scope>
    <source>
        <strain evidence="3 4">KOR42</strain>
    </source>
</reference>
<dbReference type="RefSeq" id="WP_146509902.1">
    <property type="nucleotide sequence ID" value="NZ_SIHI01000001.1"/>
</dbReference>
<evidence type="ECO:0008006" key="5">
    <source>
        <dbReference type="Google" id="ProtNLM"/>
    </source>
</evidence>
<evidence type="ECO:0000256" key="1">
    <source>
        <dbReference type="SAM" id="MobiDB-lite"/>
    </source>
</evidence>
<gene>
    <name evidence="3" type="ORF">KOR42_25160</name>
</gene>
<feature type="compositionally biased region" description="Basic residues" evidence="1">
    <location>
        <begin position="1210"/>
        <end position="1221"/>
    </location>
</feature>
<comment type="caution">
    <text evidence="3">The sequence shown here is derived from an EMBL/GenBank/DDBJ whole genome shotgun (WGS) entry which is preliminary data.</text>
</comment>
<dbReference type="Proteomes" id="UP000317243">
    <property type="component" value="Unassembled WGS sequence"/>
</dbReference>
<organism evidence="3 4">
    <name type="scientific">Thalassoglobus neptunius</name>
    <dbReference type="NCBI Taxonomy" id="1938619"/>
    <lineage>
        <taxon>Bacteria</taxon>
        <taxon>Pseudomonadati</taxon>
        <taxon>Planctomycetota</taxon>
        <taxon>Planctomycetia</taxon>
        <taxon>Planctomycetales</taxon>
        <taxon>Planctomycetaceae</taxon>
        <taxon>Thalassoglobus</taxon>
    </lineage>
</organism>
<feature type="compositionally biased region" description="Basic and acidic residues" evidence="1">
    <location>
        <begin position="1163"/>
        <end position="1182"/>
    </location>
</feature>
<dbReference type="EMBL" id="SIHI01000001">
    <property type="protein sequence ID" value="TWT59127.1"/>
    <property type="molecule type" value="Genomic_DNA"/>
</dbReference>